<proteinExistence type="predicted"/>
<dbReference type="EMBL" id="BBMS01000030">
    <property type="protein sequence ID" value="GAL27519.1"/>
    <property type="molecule type" value="Genomic_DNA"/>
</dbReference>
<name>A0ABQ0JFJ6_9VIBR</name>
<organism evidence="1 2">
    <name type="scientific">Vibrio variabilis</name>
    <dbReference type="NCBI Taxonomy" id="990271"/>
    <lineage>
        <taxon>Bacteria</taxon>
        <taxon>Pseudomonadati</taxon>
        <taxon>Pseudomonadota</taxon>
        <taxon>Gammaproteobacteria</taxon>
        <taxon>Vibrionales</taxon>
        <taxon>Vibrionaceae</taxon>
        <taxon>Vibrio</taxon>
    </lineage>
</organism>
<sequence length="126" mass="14241">MHTGGLDNILYTPNGILHREMTRNAFLNLLHPFQPFIIGQRIIGPAMAKKFGVELVMYGENQAEYGNAVEENKNPLMNMDFFSVQDPLEMQFGGVTMKKYLESGRYTIGDFALIFLQNESSSSMLV</sequence>
<accession>A0ABQ0JFJ6</accession>
<protein>
    <submittedName>
        <fullName evidence="1">Legionaminic acid biosynthesis protein PtmG</fullName>
    </submittedName>
</protein>
<gene>
    <name evidence="1" type="ORF">JCM19239_2481</name>
</gene>
<keyword evidence="2" id="KW-1185">Reference proteome</keyword>
<dbReference type="Proteomes" id="UP000029223">
    <property type="component" value="Unassembled WGS sequence"/>
</dbReference>
<evidence type="ECO:0000313" key="1">
    <source>
        <dbReference type="EMBL" id="GAL27519.1"/>
    </source>
</evidence>
<evidence type="ECO:0000313" key="2">
    <source>
        <dbReference type="Proteomes" id="UP000029223"/>
    </source>
</evidence>
<reference evidence="2" key="1">
    <citation type="submission" date="2014-09" db="EMBL/GenBank/DDBJ databases">
        <title>Vibrio variabilis JCM 19239. (C206) whole genome shotgun sequence.</title>
        <authorList>
            <person name="Sawabe T."/>
            <person name="Meirelles P."/>
            <person name="Nakanishi M."/>
            <person name="Sayaka M."/>
            <person name="Hattori M."/>
            <person name="Ohkuma M."/>
        </authorList>
    </citation>
    <scope>NUCLEOTIDE SEQUENCE [LARGE SCALE GENOMIC DNA]</scope>
    <source>
        <strain evidence="2">JCM 19239</strain>
    </source>
</reference>
<comment type="caution">
    <text evidence="1">The sequence shown here is derived from an EMBL/GenBank/DDBJ whole genome shotgun (WGS) entry which is preliminary data.</text>
</comment>